<dbReference type="InterPro" id="IPR051310">
    <property type="entry name" value="MCP_chemotaxis"/>
</dbReference>
<keyword evidence="3" id="KW-0807">Transducer</keyword>
<dbReference type="Gene3D" id="6.10.340.10">
    <property type="match status" value="1"/>
</dbReference>
<feature type="transmembrane region" description="Helical" evidence="4">
    <location>
        <begin position="21"/>
        <end position="40"/>
    </location>
</feature>
<name>A0A843YCA7_9RHOB</name>
<dbReference type="SUPFAM" id="SSF58104">
    <property type="entry name" value="Methyl-accepting chemotaxis protein (MCP) signaling domain"/>
    <property type="match status" value="1"/>
</dbReference>
<dbReference type="Gene3D" id="1.10.287.950">
    <property type="entry name" value="Methyl-accepting chemotaxis protein"/>
    <property type="match status" value="1"/>
</dbReference>
<proteinExistence type="inferred from homology"/>
<accession>A0A843YCA7</accession>
<dbReference type="SMART" id="SM00304">
    <property type="entry name" value="HAMP"/>
    <property type="match status" value="3"/>
</dbReference>
<dbReference type="InterPro" id="IPR003660">
    <property type="entry name" value="HAMP_dom"/>
</dbReference>
<comment type="similarity">
    <text evidence="2">Belongs to the methyl-accepting chemotaxis (MCP) protein family.</text>
</comment>
<dbReference type="CDD" id="cd06225">
    <property type="entry name" value="HAMP"/>
    <property type="match status" value="1"/>
</dbReference>
<dbReference type="GO" id="GO:0007165">
    <property type="term" value="P:signal transduction"/>
    <property type="evidence" value="ECO:0007669"/>
    <property type="project" value="UniProtKB-KW"/>
</dbReference>
<feature type="domain" description="HAMP" evidence="6">
    <location>
        <begin position="262"/>
        <end position="314"/>
    </location>
</feature>
<dbReference type="AlphaFoldDB" id="A0A843YCA7"/>
<evidence type="ECO:0000313" key="8">
    <source>
        <dbReference type="Proteomes" id="UP000444174"/>
    </source>
</evidence>
<keyword evidence="4" id="KW-1133">Transmembrane helix</keyword>
<organism evidence="7 8">
    <name type="scientific">Tritonibacter litoralis</name>
    <dbReference type="NCBI Taxonomy" id="2662264"/>
    <lineage>
        <taxon>Bacteria</taxon>
        <taxon>Pseudomonadati</taxon>
        <taxon>Pseudomonadota</taxon>
        <taxon>Alphaproteobacteria</taxon>
        <taxon>Rhodobacterales</taxon>
        <taxon>Paracoccaceae</taxon>
        <taxon>Tritonibacter</taxon>
    </lineage>
</organism>
<dbReference type="PANTHER" id="PTHR43531:SF11">
    <property type="entry name" value="METHYL-ACCEPTING CHEMOTAXIS PROTEIN 3"/>
    <property type="match status" value="1"/>
</dbReference>
<dbReference type="Pfam" id="PF00672">
    <property type="entry name" value="HAMP"/>
    <property type="match status" value="1"/>
</dbReference>
<feature type="domain" description="Methyl-accepting transducer" evidence="5">
    <location>
        <begin position="319"/>
        <end position="548"/>
    </location>
</feature>
<evidence type="ECO:0000256" key="4">
    <source>
        <dbReference type="SAM" id="Phobius"/>
    </source>
</evidence>
<feature type="domain" description="HAMP" evidence="6">
    <location>
        <begin position="199"/>
        <end position="252"/>
    </location>
</feature>
<keyword evidence="1" id="KW-0145">Chemotaxis</keyword>
<comment type="caution">
    <text evidence="7">The sequence shown here is derived from an EMBL/GenBank/DDBJ whole genome shotgun (WGS) entry which is preliminary data.</text>
</comment>
<protein>
    <submittedName>
        <fullName evidence="7">HAMP domain-containing protein</fullName>
    </submittedName>
</protein>
<keyword evidence="8" id="KW-1185">Reference proteome</keyword>
<evidence type="ECO:0000256" key="1">
    <source>
        <dbReference type="ARBA" id="ARBA00022500"/>
    </source>
</evidence>
<gene>
    <name evidence="7" type="ORF">GFB49_00690</name>
</gene>
<dbReference type="Proteomes" id="UP000444174">
    <property type="component" value="Unassembled WGS sequence"/>
</dbReference>
<dbReference type="SUPFAM" id="SSF158472">
    <property type="entry name" value="HAMP domain-like"/>
    <property type="match status" value="1"/>
</dbReference>
<dbReference type="PANTHER" id="PTHR43531">
    <property type="entry name" value="PROTEIN ICFG"/>
    <property type="match status" value="1"/>
</dbReference>
<keyword evidence="4" id="KW-0812">Transmembrane</keyword>
<evidence type="ECO:0000256" key="3">
    <source>
        <dbReference type="PROSITE-ProRule" id="PRU00284"/>
    </source>
</evidence>
<evidence type="ECO:0000259" key="6">
    <source>
        <dbReference type="PROSITE" id="PS50885"/>
    </source>
</evidence>
<dbReference type="Pfam" id="PF00015">
    <property type="entry name" value="MCPsignal"/>
    <property type="match status" value="1"/>
</dbReference>
<dbReference type="EMBL" id="WIBF01000001">
    <property type="protein sequence ID" value="MQQ06962.1"/>
    <property type="molecule type" value="Genomic_DNA"/>
</dbReference>
<evidence type="ECO:0000313" key="7">
    <source>
        <dbReference type="EMBL" id="MQQ06962.1"/>
    </source>
</evidence>
<evidence type="ECO:0000256" key="2">
    <source>
        <dbReference type="ARBA" id="ARBA00029447"/>
    </source>
</evidence>
<dbReference type="SMART" id="SM00283">
    <property type="entry name" value="MA"/>
    <property type="match status" value="1"/>
</dbReference>
<evidence type="ECO:0000259" key="5">
    <source>
        <dbReference type="PROSITE" id="PS50111"/>
    </source>
</evidence>
<dbReference type="GO" id="GO:0016020">
    <property type="term" value="C:membrane"/>
    <property type="evidence" value="ECO:0007669"/>
    <property type="project" value="InterPro"/>
</dbReference>
<dbReference type="GO" id="GO:0006935">
    <property type="term" value="P:chemotaxis"/>
    <property type="evidence" value="ECO:0007669"/>
    <property type="project" value="UniProtKB-KW"/>
</dbReference>
<reference evidence="7 8" key="1">
    <citation type="submission" date="2019-10" db="EMBL/GenBank/DDBJ databases">
        <title>Epibacterium sp. nov., isolated from seawater.</title>
        <authorList>
            <person name="Zhang X."/>
            <person name="Li N."/>
        </authorList>
    </citation>
    <scope>NUCLEOTIDE SEQUENCE [LARGE SCALE GENOMIC DNA]</scope>
    <source>
        <strain evidence="7 8">SM1979</strain>
    </source>
</reference>
<keyword evidence="4" id="KW-0472">Membrane</keyword>
<dbReference type="PROSITE" id="PS50885">
    <property type="entry name" value="HAMP"/>
    <property type="match status" value="2"/>
</dbReference>
<dbReference type="PROSITE" id="PS50111">
    <property type="entry name" value="CHEMOTAXIS_TRANSDUC_2"/>
    <property type="match status" value="1"/>
</dbReference>
<sequence length="576" mass="61979">MKPNSPNPEKRRFFQSMNFRIAILVSTFSLIVAVPVAIFAEMELVRISMTATRDMERELTQMVAKEVAQPVQLGFSGTVDERIDYVVERAGESFQYARVTKSNGVVMSEKGVNTGFDFGEVEAMEQKVATDLTPWISDDGFRLVYPILSKKGKFRGTLVMVWSPDANYVELMSALIREAIIGALLLLASCGVCFAMLRRLLGRPLQEIGQSLETITSGNYNTRLKATHRKDELGQIARRIESLQITLQQGQDASRARAAEQDEQSKAVEDLQQGLAALANQDLAFRMERPLSQAYEPLRQDFNTALTAISDMMAQVLGTANGIVQRTSSIRQGSGDLSARIHAQSDSLSEISNGMGELTHSVQNAAEGAREVNGIVGQAVSEAQQNAAVVEHAVRAMEEIENSASQIATIIGTIDDIAFQTNLLALNAGVEAARAGEAGAGFAVVASEVRALALRTSQAATEIKTLITDATAHIENGVSEVNNTGEVLQHIITRMSEISERVSASAEGFVEDSAELQGLSGRIGELGAMSAQNDEIVASNTQSVDVLRDEAARLDALAGAFHLPGRAPAPNTARAA</sequence>
<dbReference type="InterPro" id="IPR004089">
    <property type="entry name" value="MCPsignal_dom"/>
</dbReference>